<dbReference type="RefSeq" id="WP_115007140.1">
    <property type="nucleotide sequence ID" value="NZ_UGQU01000002.1"/>
</dbReference>
<feature type="transmembrane region" description="Helical" evidence="1">
    <location>
        <begin position="79"/>
        <end position="100"/>
    </location>
</feature>
<sequence>MSDNQEVILDNHYDNIFNCLMIIVYCLLLLLVAFEIIHSFVIFIVVIASNEIRAVVIKRIKQYYQQQPPTQKAIKIARLFHWLFGGVFIGIGVFCFYKWIFL</sequence>
<reference evidence="2 3" key="1">
    <citation type="submission" date="2018-06" db="EMBL/GenBank/DDBJ databases">
        <authorList>
            <consortium name="Pathogen Informatics"/>
            <person name="Doyle S."/>
        </authorList>
    </citation>
    <scope>NUCLEOTIDE SEQUENCE [LARGE SCALE GENOMIC DNA]</scope>
    <source>
        <strain evidence="2 3">NCTC10359</strain>
    </source>
</reference>
<protein>
    <submittedName>
        <fullName evidence="2">Uncharacterized protein</fullName>
    </submittedName>
</protein>
<dbReference type="AlphaFoldDB" id="A0A378TQY5"/>
<feature type="transmembrane region" description="Helical" evidence="1">
    <location>
        <begin position="20"/>
        <end position="49"/>
    </location>
</feature>
<keyword evidence="1" id="KW-0812">Transmembrane</keyword>
<gene>
    <name evidence="2" type="ORF">NCTC10359_01552</name>
</gene>
<proteinExistence type="predicted"/>
<evidence type="ECO:0000256" key="1">
    <source>
        <dbReference type="SAM" id="Phobius"/>
    </source>
</evidence>
<evidence type="ECO:0000313" key="2">
    <source>
        <dbReference type="EMBL" id="STZ63137.1"/>
    </source>
</evidence>
<dbReference type="Proteomes" id="UP000254437">
    <property type="component" value="Unassembled WGS sequence"/>
</dbReference>
<organism evidence="2 3">
    <name type="scientific">Moraxella lacunata</name>
    <dbReference type="NCBI Taxonomy" id="477"/>
    <lineage>
        <taxon>Bacteria</taxon>
        <taxon>Pseudomonadati</taxon>
        <taxon>Pseudomonadota</taxon>
        <taxon>Gammaproteobacteria</taxon>
        <taxon>Moraxellales</taxon>
        <taxon>Moraxellaceae</taxon>
        <taxon>Moraxella</taxon>
    </lineage>
</organism>
<keyword evidence="1" id="KW-0472">Membrane</keyword>
<keyword evidence="1" id="KW-1133">Transmembrane helix</keyword>
<evidence type="ECO:0000313" key="3">
    <source>
        <dbReference type="Proteomes" id="UP000254437"/>
    </source>
</evidence>
<accession>A0A378TQY5</accession>
<dbReference type="EMBL" id="UGQU01000002">
    <property type="protein sequence ID" value="STZ63137.1"/>
    <property type="molecule type" value="Genomic_DNA"/>
</dbReference>
<name>A0A378TQY5_MORLA</name>